<dbReference type="InterPro" id="IPR027379">
    <property type="entry name" value="CLS_N"/>
</dbReference>
<evidence type="ECO:0000256" key="2">
    <source>
        <dbReference type="ARBA" id="ARBA00022475"/>
    </source>
</evidence>
<dbReference type="AlphaFoldDB" id="A0A2P6N5S0"/>
<proteinExistence type="predicted"/>
<comment type="subcellular location">
    <subcellularLocation>
        <location evidence="1">Cell membrane</location>
        <topology evidence="1">Multi-pass membrane protein</topology>
    </subcellularLocation>
</comment>
<evidence type="ECO:0000313" key="9">
    <source>
        <dbReference type="EMBL" id="PRP79300.1"/>
    </source>
</evidence>
<dbReference type="Pfam" id="PF13396">
    <property type="entry name" value="PLDc_N"/>
    <property type="match status" value="1"/>
</dbReference>
<keyword evidence="5 6" id="KW-0472">Membrane</keyword>
<feature type="signal peptide" evidence="7">
    <location>
        <begin position="1"/>
        <end position="17"/>
    </location>
</feature>
<organism evidence="9 10">
    <name type="scientific">Planoprotostelium fungivorum</name>
    <dbReference type="NCBI Taxonomy" id="1890364"/>
    <lineage>
        <taxon>Eukaryota</taxon>
        <taxon>Amoebozoa</taxon>
        <taxon>Evosea</taxon>
        <taxon>Variosea</taxon>
        <taxon>Cavosteliida</taxon>
        <taxon>Cavosteliaceae</taxon>
        <taxon>Planoprotostelium</taxon>
    </lineage>
</organism>
<evidence type="ECO:0000256" key="1">
    <source>
        <dbReference type="ARBA" id="ARBA00004651"/>
    </source>
</evidence>
<dbReference type="EMBL" id="MDYQ01000189">
    <property type="protein sequence ID" value="PRP79300.1"/>
    <property type="molecule type" value="Genomic_DNA"/>
</dbReference>
<name>A0A2P6N5S0_9EUKA</name>
<dbReference type="GO" id="GO:0005886">
    <property type="term" value="C:plasma membrane"/>
    <property type="evidence" value="ECO:0007669"/>
    <property type="project" value="UniProtKB-SubCell"/>
</dbReference>
<reference evidence="9 10" key="1">
    <citation type="journal article" date="2018" name="Genome Biol. Evol.">
        <title>Multiple Roots of Fruiting Body Formation in Amoebozoa.</title>
        <authorList>
            <person name="Hillmann F."/>
            <person name="Forbes G."/>
            <person name="Novohradska S."/>
            <person name="Ferling I."/>
            <person name="Riege K."/>
            <person name="Groth M."/>
            <person name="Westermann M."/>
            <person name="Marz M."/>
            <person name="Spaller T."/>
            <person name="Winckler T."/>
            <person name="Schaap P."/>
            <person name="Glockner G."/>
        </authorList>
    </citation>
    <scope>NUCLEOTIDE SEQUENCE [LARGE SCALE GENOMIC DNA]</scope>
    <source>
        <strain evidence="9 10">Jena</strain>
    </source>
</reference>
<feature type="domain" description="Cardiolipin synthase N-terminal" evidence="8">
    <location>
        <begin position="39"/>
        <end position="76"/>
    </location>
</feature>
<evidence type="ECO:0000256" key="4">
    <source>
        <dbReference type="ARBA" id="ARBA00022989"/>
    </source>
</evidence>
<evidence type="ECO:0000256" key="5">
    <source>
        <dbReference type="ARBA" id="ARBA00023136"/>
    </source>
</evidence>
<keyword evidence="3 6" id="KW-0812">Transmembrane</keyword>
<evidence type="ECO:0000313" key="10">
    <source>
        <dbReference type="Proteomes" id="UP000241769"/>
    </source>
</evidence>
<dbReference type="OrthoDB" id="5193244at2759"/>
<keyword evidence="4 6" id="KW-1133">Transmembrane helix</keyword>
<dbReference type="InParanoid" id="A0A2P6N5S0"/>
<evidence type="ECO:0000256" key="6">
    <source>
        <dbReference type="SAM" id="Phobius"/>
    </source>
</evidence>
<feature type="chain" id="PRO_5015133956" description="Cardiolipin synthase N-terminal domain-containing protein" evidence="7">
    <location>
        <begin position="18"/>
        <end position="99"/>
    </location>
</feature>
<keyword evidence="10" id="KW-1185">Reference proteome</keyword>
<accession>A0A2P6N5S0</accession>
<evidence type="ECO:0000259" key="8">
    <source>
        <dbReference type="Pfam" id="PF13396"/>
    </source>
</evidence>
<feature type="transmembrane region" description="Helical" evidence="6">
    <location>
        <begin position="61"/>
        <end position="84"/>
    </location>
</feature>
<evidence type="ECO:0000256" key="3">
    <source>
        <dbReference type="ARBA" id="ARBA00022692"/>
    </source>
</evidence>
<keyword evidence="2" id="KW-1003">Cell membrane</keyword>
<gene>
    <name evidence="9" type="ORF">PROFUN_12441</name>
</gene>
<sequence>MHKLTLLLLTLLSVAEAAIQVGPVVGGTFGGIVALCILILDVICIFEILNSHEGACAKLLWILFILFFPLLSLIIYCLCFRARFREHHHHHHGHHYGTV</sequence>
<dbReference type="Proteomes" id="UP000241769">
    <property type="component" value="Unassembled WGS sequence"/>
</dbReference>
<feature type="transmembrane region" description="Helical" evidence="6">
    <location>
        <begin position="27"/>
        <end position="49"/>
    </location>
</feature>
<comment type="caution">
    <text evidence="9">The sequence shown here is derived from an EMBL/GenBank/DDBJ whole genome shotgun (WGS) entry which is preliminary data.</text>
</comment>
<evidence type="ECO:0000256" key="7">
    <source>
        <dbReference type="SAM" id="SignalP"/>
    </source>
</evidence>
<protein>
    <recommendedName>
        <fullName evidence="8">Cardiolipin synthase N-terminal domain-containing protein</fullName>
    </recommendedName>
</protein>
<keyword evidence="7" id="KW-0732">Signal</keyword>